<dbReference type="InterPro" id="IPR036415">
    <property type="entry name" value="Lamin_tail_dom_sf"/>
</dbReference>
<keyword evidence="4" id="KW-1185">Reference proteome</keyword>
<dbReference type="NCBIfam" id="TIGR04183">
    <property type="entry name" value="Por_Secre_tail"/>
    <property type="match status" value="1"/>
</dbReference>
<dbReference type="PROSITE" id="PS51841">
    <property type="entry name" value="LTD"/>
    <property type="match status" value="1"/>
</dbReference>
<dbReference type="RefSeq" id="WP_115818486.1">
    <property type="nucleotide sequence ID" value="NZ_QRDV01000009.1"/>
</dbReference>
<sequence length="762" mass="82859">MKTQLTSFVIMCCFGWLSSQTLYKSSIDSGGDNVKVGNTKLLYTIGEVNVQELNVGGTHVSEGFISPLEKIDIIITEIMQNPDAVTNANGEYFEVYNPTKYPINLKGWAIKDDLADATPHIINADLIVPADGFVVLARNSDFATNGNVVVDYEYIDTDLNNTTDAIILEDGETTEVDRTVYDGGILWPNPTGASMVYIGSNIQDNNDGTLWATAEVSEGILPDLGSPGSNGEDQIVNHLVFQNAAWNEVPTPNTGVKNSIVMEDETTTITSDVSVLSLKIRPGADVTVNTGATVTTPSVVLESTSIIYSSLILNGTITDGSSESVVIYNRHVNQNASSGGNDLVTPPVTGEGFDTFIAANPNVVSNGANTLFLFGPFDKTIGDYVTYSNTETVALTAGVGYRAGTTDNESLRFKGSANKESVVMPISNSGPAYQQWNLIGNPYPSYLNVHDFLNFPTNATLLDQNNVAMYGYDGDASDGWTVYNLNTTTPSTLIAPGQGFYVAADNDGPVFFMPYMRRTGTSDDFILGRSSTFENRHLKLQLSTAIDMYNTDFYFNENSTLALDPGYDAGIWGNNAASFSIYSELVNENTGLDMAIQSLPFEDLDTMIIPLGINSNMGEQITVSIAASDLPVSTDVYLEDRDNNTFTLLTTNDFVITPSEALSNTGRFYLRFSSESLSTSENELDDLRIFTTEKPRVLTVSGQLLQDTALKLYDVRGRLVLTQSLNETSLNNTIDVSQLQDGVYVVELNSGYQRKTQKVIIR</sequence>
<evidence type="ECO:0000313" key="4">
    <source>
        <dbReference type="Proteomes" id="UP000256980"/>
    </source>
</evidence>
<accession>A0A3D9GYU0</accession>
<proteinExistence type="predicted"/>
<dbReference type="InterPro" id="IPR001322">
    <property type="entry name" value="Lamin_tail_dom"/>
</dbReference>
<reference evidence="3 4" key="1">
    <citation type="submission" date="2018-07" db="EMBL/GenBank/DDBJ databases">
        <title>Genomic Encyclopedia of Type Strains, Phase III (KMG-III): the genomes of soil and plant-associated and newly described type strains.</title>
        <authorList>
            <person name="Whitman W."/>
        </authorList>
    </citation>
    <scope>NUCLEOTIDE SEQUENCE [LARGE SCALE GENOMIC DNA]</scope>
    <source>
        <strain evidence="3 4">CECT 7946</strain>
    </source>
</reference>
<dbReference type="SUPFAM" id="SSF74853">
    <property type="entry name" value="Lamin A/C globular tail domain"/>
    <property type="match status" value="1"/>
</dbReference>
<evidence type="ECO:0000259" key="2">
    <source>
        <dbReference type="PROSITE" id="PS51841"/>
    </source>
</evidence>
<dbReference type="OrthoDB" id="1652165at2"/>
<dbReference type="Pfam" id="PF18962">
    <property type="entry name" value="Por_Secre_tail"/>
    <property type="match status" value="1"/>
</dbReference>
<protein>
    <submittedName>
        <fullName evidence="3">Putative secreted protein (Por secretion system target)</fullName>
    </submittedName>
</protein>
<keyword evidence="1" id="KW-0732">Signal</keyword>
<feature type="domain" description="LTD" evidence="2">
    <location>
        <begin position="69"/>
        <end position="183"/>
    </location>
</feature>
<dbReference type="InterPro" id="IPR026444">
    <property type="entry name" value="Secre_tail"/>
</dbReference>
<dbReference type="Proteomes" id="UP000256980">
    <property type="component" value="Unassembled WGS sequence"/>
</dbReference>
<dbReference type="AlphaFoldDB" id="A0A3D9GYU0"/>
<dbReference type="Pfam" id="PF00932">
    <property type="entry name" value="LTD"/>
    <property type="match status" value="1"/>
</dbReference>
<comment type="caution">
    <text evidence="3">The sequence shown here is derived from an EMBL/GenBank/DDBJ whole genome shotgun (WGS) entry which is preliminary data.</text>
</comment>
<organism evidence="3 4">
    <name type="scientific">Winogradskyella eximia</name>
    <dbReference type="NCBI Taxonomy" id="262006"/>
    <lineage>
        <taxon>Bacteria</taxon>
        <taxon>Pseudomonadati</taxon>
        <taxon>Bacteroidota</taxon>
        <taxon>Flavobacteriia</taxon>
        <taxon>Flavobacteriales</taxon>
        <taxon>Flavobacteriaceae</taxon>
        <taxon>Winogradskyella</taxon>
    </lineage>
</organism>
<gene>
    <name evidence="3" type="ORF">DFQ10_10917</name>
</gene>
<name>A0A3D9GYU0_9FLAO</name>
<dbReference type="EMBL" id="QRDV01000009">
    <property type="protein sequence ID" value="RED42122.1"/>
    <property type="molecule type" value="Genomic_DNA"/>
</dbReference>
<evidence type="ECO:0000256" key="1">
    <source>
        <dbReference type="ARBA" id="ARBA00022729"/>
    </source>
</evidence>
<evidence type="ECO:0000313" key="3">
    <source>
        <dbReference type="EMBL" id="RED42122.1"/>
    </source>
</evidence>